<dbReference type="EMBL" id="CAIJEO010000012">
    <property type="protein sequence ID" value="CAD0100446.1"/>
    <property type="molecule type" value="Genomic_DNA"/>
</dbReference>
<dbReference type="OrthoDB" id="4154404at2759"/>
<dbReference type="Proteomes" id="UP000714618">
    <property type="component" value="Unassembled WGS sequence"/>
</dbReference>
<reference evidence="1" key="1">
    <citation type="submission" date="2020-06" db="EMBL/GenBank/DDBJ databases">
        <authorList>
            <person name="Onetto C."/>
        </authorList>
    </citation>
    <scope>NUCLEOTIDE SEQUENCE</scope>
</reference>
<accession>A0A9N8K7V5</accession>
<proteinExistence type="predicted"/>
<sequence length="276" mass="29848">MTLIGLLTTQSQLFEDDLTWTVGDSGLQSTIEPGGYERTVTRSFYMGTSKSVDLASSNLSFKGCAVFIVSPETGAYQVRDRGAPQHASSASCVGSMGEDCVNDLNAKVIDLARYNADADVSDFCKNIAVDLQDNPPSSCYILSQQPRIEAVALTGPDAQQAITSSENSTSNCWPTLPKTNDLTKIFEYDQVAQLDDTRPWLGYTPLISVFAPVGNDTDMEVEVNLACMKIVDSDDFSSGTARNGSETEDMKGGTARLTGDWMVVVLFVSAWLVAWI</sequence>
<protein>
    <submittedName>
        <fullName evidence="1">Uncharacterized protein</fullName>
    </submittedName>
</protein>
<evidence type="ECO:0000313" key="1">
    <source>
        <dbReference type="EMBL" id="CAD0100446.1"/>
    </source>
</evidence>
<name>A0A9N8K7V5_9PEZI</name>
<dbReference type="AlphaFoldDB" id="A0A9N8K7V5"/>
<organism evidence="1 2">
    <name type="scientific">Aureobasidium mustum</name>
    <dbReference type="NCBI Taxonomy" id="2773714"/>
    <lineage>
        <taxon>Eukaryota</taxon>
        <taxon>Fungi</taxon>
        <taxon>Dikarya</taxon>
        <taxon>Ascomycota</taxon>
        <taxon>Pezizomycotina</taxon>
        <taxon>Dothideomycetes</taxon>
        <taxon>Dothideomycetidae</taxon>
        <taxon>Dothideales</taxon>
        <taxon>Saccotheciaceae</taxon>
        <taxon>Aureobasidium</taxon>
    </lineage>
</organism>
<keyword evidence="2" id="KW-1185">Reference proteome</keyword>
<comment type="caution">
    <text evidence="1">The sequence shown here is derived from an EMBL/GenBank/DDBJ whole genome shotgun (WGS) entry which is preliminary data.</text>
</comment>
<evidence type="ECO:0000313" key="2">
    <source>
        <dbReference type="Proteomes" id="UP000714618"/>
    </source>
</evidence>
<gene>
    <name evidence="1" type="ORF">AWRI4233_LOCUS9271</name>
</gene>